<evidence type="ECO:0000313" key="2">
    <source>
        <dbReference type="Proteomes" id="UP001165275"/>
    </source>
</evidence>
<organism evidence="1 2">
    <name type="scientific">Serratia silvae</name>
    <dbReference type="NCBI Taxonomy" id="2824122"/>
    <lineage>
        <taxon>Bacteria</taxon>
        <taxon>Pseudomonadati</taxon>
        <taxon>Pseudomonadota</taxon>
        <taxon>Gammaproteobacteria</taxon>
        <taxon>Enterobacterales</taxon>
        <taxon>Yersiniaceae</taxon>
        <taxon>Serratia</taxon>
    </lineage>
</organism>
<comment type="caution">
    <text evidence="1">The sequence shown here is derived from an EMBL/GenBank/DDBJ whole genome shotgun (WGS) entry which is preliminary data.</text>
</comment>
<sequence>MKKLNASEVSNVVGGNVTNCVVSYEQNTTGTGATLVKNCRKVTTCKGKFGESVTRVPADLVSCGL</sequence>
<protein>
    <submittedName>
        <fullName evidence="1">DUF4762 family protein</fullName>
    </submittedName>
</protein>
<gene>
    <name evidence="1" type="ORF">KAJ71_04665</name>
</gene>
<dbReference type="EMBL" id="JAGQDC010000003">
    <property type="protein sequence ID" value="MCL1028333.1"/>
    <property type="molecule type" value="Genomic_DNA"/>
</dbReference>
<reference evidence="1" key="1">
    <citation type="submission" date="2021-04" db="EMBL/GenBank/DDBJ databases">
        <title>Genome sequence of Serratia sp. arafor3.</title>
        <authorList>
            <person name="Besaury L."/>
        </authorList>
    </citation>
    <scope>NUCLEOTIDE SEQUENCE</scope>
    <source>
        <strain evidence="1">Arafor3</strain>
    </source>
</reference>
<accession>A0ABT0K9X4</accession>
<proteinExistence type="predicted"/>
<name>A0ABT0K9X4_9GAMM</name>
<dbReference type="InterPro" id="IPR031882">
    <property type="entry name" value="DUF4762"/>
</dbReference>
<dbReference type="Pfam" id="PF15959">
    <property type="entry name" value="DUF4762"/>
    <property type="match status" value="1"/>
</dbReference>
<evidence type="ECO:0000313" key="1">
    <source>
        <dbReference type="EMBL" id="MCL1028333.1"/>
    </source>
</evidence>
<dbReference type="RefSeq" id="WP_248944611.1">
    <property type="nucleotide sequence ID" value="NZ_JAGQDC010000003.1"/>
</dbReference>
<dbReference type="Proteomes" id="UP001165275">
    <property type="component" value="Unassembled WGS sequence"/>
</dbReference>
<keyword evidence="2" id="KW-1185">Reference proteome</keyword>